<keyword evidence="3" id="KW-0687">Ribonucleoprotein</keyword>
<dbReference type="InterPro" id="IPR001911">
    <property type="entry name" value="Ribosomal_bS21"/>
</dbReference>
<reference evidence="5 6" key="1">
    <citation type="journal article" date="2019" name="Nat. Plants">
        <title>Stout camphor tree genome fills gaps in understanding of flowering plant genome evolution.</title>
        <authorList>
            <person name="Chaw S.M."/>
            <person name="Liu Y.C."/>
            <person name="Wu Y.W."/>
            <person name="Wang H.Y."/>
            <person name="Lin C.I."/>
            <person name="Wu C.S."/>
            <person name="Ke H.M."/>
            <person name="Chang L.Y."/>
            <person name="Hsu C.Y."/>
            <person name="Yang H.T."/>
            <person name="Sudianto E."/>
            <person name="Hsu M.H."/>
            <person name="Wu K.P."/>
            <person name="Wang L.N."/>
            <person name="Leebens-Mack J.H."/>
            <person name="Tsai I.J."/>
        </authorList>
    </citation>
    <scope>NUCLEOTIDE SEQUENCE [LARGE SCALE GENOMIC DNA]</scope>
    <source>
        <strain evidence="6">cv. Chaw 1501</strain>
        <tissue evidence="5">Young leaves</tissue>
    </source>
</reference>
<gene>
    <name evidence="5" type="ORF">CKAN_00490500</name>
</gene>
<dbReference type="EMBL" id="QPKB01000002">
    <property type="protein sequence ID" value="RWR76463.1"/>
    <property type="molecule type" value="Genomic_DNA"/>
</dbReference>
<dbReference type="HAMAP" id="MF_00358">
    <property type="entry name" value="Ribosomal_bS21"/>
    <property type="match status" value="1"/>
</dbReference>
<dbReference type="NCBIfam" id="TIGR00030">
    <property type="entry name" value="S21p"/>
    <property type="match status" value="1"/>
</dbReference>
<dbReference type="InterPro" id="IPR038380">
    <property type="entry name" value="Ribosomal_bS21_sf"/>
</dbReference>
<keyword evidence="2 5" id="KW-0689">Ribosomal protein</keyword>
<evidence type="ECO:0000313" key="5">
    <source>
        <dbReference type="EMBL" id="RWR76463.1"/>
    </source>
</evidence>
<dbReference type="GO" id="GO:0005840">
    <property type="term" value="C:ribosome"/>
    <property type="evidence" value="ECO:0007669"/>
    <property type="project" value="UniProtKB-KW"/>
</dbReference>
<evidence type="ECO:0000256" key="3">
    <source>
        <dbReference type="ARBA" id="ARBA00023274"/>
    </source>
</evidence>
<feature type="region of interest" description="Disordered" evidence="4">
    <location>
        <begin position="132"/>
        <end position="186"/>
    </location>
</feature>
<dbReference type="OrthoDB" id="785538at2759"/>
<dbReference type="PANTHER" id="PTHR21109:SF0">
    <property type="entry name" value="SMALL RIBOSOMAL SUBUNIT PROTEIN BS21M"/>
    <property type="match status" value="1"/>
</dbReference>
<sequence length="186" mass="21065">MAALCNFLQIPFSINPKPSSISPHRSSASSFHPSRPCPLLCLFSTRPPSSPLISSNLEKPFPWIEPVESIVPTDPSLRHANILFCRSAYNVQIVVNEDEPDEALLRRFGREVSKAGVIQECKRRRYFENCHEEKKRKAREAGKRNRRRRSGPRFASPKDVDAAAKNSRPADDEDDNWEMPEGGLPI</sequence>
<evidence type="ECO:0000256" key="2">
    <source>
        <dbReference type="ARBA" id="ARBA00022980"/>
    </source>
</evidence>
<comment type="caution">
    <text evidence="5">The sequence shown here is derived from an EMBL/GenBank/DDBJ whole genome shotgun (WGS) entry which is preliminary data.</text>
</comment>
<dbReference type="Proteomes" id="UP000283530">
    <property type="component" value="Unassembled WGS sequence"/>
</dbReference>
<dbReference type="Gene3D" id="1.20.5.1150">
    <property type="entry name" value="Ribosomal protein S8"/>
    <property type="match status" value="1"/>
</dbReference>
<keyword evidence="6" id="KW-1185">Reference proteome</keyword>
<dbReference type="PANTHER" id="PTHR21109">
    <property type="entry name" value="MITOCHONDRIAL 28S RIBOSOMAL PROTEIN S21"/>
    <property type="match status" value="1"/>
</dbReference>
<dbReference type="STRING" id="337451.A0A443ND65"/>
<dbReference type="GO" id="GO:1990904">
    <property type="term" value="C:ribonucleoprotein complex"/>
    <property type="evidence" value="ECO:0007669"/>
    <property type="project" value="UniProtKB-KW"/>
</dbReference>
<dbReference type="AlphaFoldDB" id="A0A443ND65"/>
<proteinExistence type="inferred from homology"/>
<name>A0A443ND65_9MAGN</name>
<feature type="compositionally biased region" description="Basic and acidic residues" evidence="4">
    <location>
        <begin position="132"/>
        <end position="143"/>
    </location>
</feature>
<organism evidence="5 6">
    <name type="scientific">Cinnamomum micranthum f. kanehirae</name>
    <dbReference type="NCBI Taxonomy" id="337451"/>
    <lineage>
        <taxon>Eukaryota</taxon>
        <taxon>Viridiplantae</taxon>
        <taxon>Streptophyta</taxon>
        <taxon>Embryophyta</taxon>
        <taxon>Tracheophyta</taxon>
        <taxon>Spermatophyta</taxon>
        <taxon>Magnoliopsida</taxon>
        <taxon>Magnoliidae</taxon>
        <taxon>Laurales</taxon>
        <taxon>Lauraceae</taxon>
        <taxon>Cinnamomum</taxon>
    </lineage>
</organism>
<accession>A0A443ND65</accession>
<protein>
    <submittedName>
        <fullName evidence="5">30S ribosomal protein S21, chloroplastic</fullName>
    </submittedName>
</protein>
<comment type="similarity">
    <text evidence="1">Belongs to the bacterial ribosomal protein bS21 family.</text>
</comment>
<dbReference type="GO" id="GO:0006412">
    <property type="term" value="P:translation"/>
    <property type="evidence" value="ECO:0007669"/>
    <property type="project" value="InterPro"/>
</dbReference>
<dbReference type="GO" id="GO:0003735">
    <property type="term" value="F:structural constituent of ribosome"/>
    <property type="evidence" value="ECO:0007669"/>
    <property type="project" value="InterPro"/>
</dbReference>
<evidence type="ECO:0000313" key="6">
    <source>
        <dbReference type="Proteomes" id="UP000283530"/>
    </source>
</evidence>
<dbReference type="Pfam" id="PF01165">
    <property type="entry name" value="Ribosomal_S21"/>
    <property type="match status" value="1"/>
</dbReference>
<evidence type="ECO:0000256" key="4">
    <source>
        <dbReference type="SAM" id="MobiDB-lite"/>
    </source>
</evidence>
<dbReference type="PRINTS" id="PR00976">
    <property type="entry name" value="RIBOSOMALS21"/>
</dbReference>
<evidence type="ECO:0000256" key="1">
    <source>
        <dbReference type="ARBA" id="ARBA00006640"/>
    </source>
</evidence>